<keyword evidence="13" id="KW-0418">Kinase</keyword>
<evidence type="ECO:0000313" key="20">
    <source>
        <dbReference type="EMBL" id="KGR74564.1"/>
    </source>
</evidence>
<organism evidence="20 21">
    <name type="scientific">Ureibacillus sinduriensis BLB-1 = JCM 15800</name>
    <dbReference type="NCBI Taxonomy" id="1384057"/>
    <lineage>
        <taxon>Bacteria</taxon>
        <taxon>Bacillati</taxon>
        <taxon>Bacillota</taxon>
        <taxon>Bacilli</taxon>
        <taxon>Bacillales</taxon>
        <taxon>Caryophanaceae</taxon>
        <taxon>Ureibacillus</taxon>
    </lineage>
</organism>
<evidence type="ECO:0000256" key="9">
    <source>
        <dbReference type="ARBA" id="ARBA00012523"/>
    </source>
</evidence>
<dbReference type="Pfam" id="PF02283">
    <property type="entry name" value="CobU"/>
    <property type="match status" value="1"/>
</dbReference>
<dbReference type="InterPro" id="IPR003203">
    <property type="entry name" value="CobU/CobP"/>
</dbReference>
<evidence type="ECO:0000256" key="16">
    <source>
        <dbReference type="ARBA" id="ARBA00029570"/>
    </source>
</evidence>
<comment type="caution">
    <text evidence="20">The sequence shown here is derived from an EMBL/GenBank/DDBJ whole genome shotgun (WGS) entry which is preliminary data.</text>
</comment>
<evidence type="ECO:0000256" key="13">
    <source>
        <dbReference type="ARBA" id="ARBA00022777"/>
    </source>
</evidence>
<dbReference type="AlphaFoldDB" id="A0A0A3HQ82"/>
<evidence type="ECO:0000256" key="14">
    <source>
        <dbReference type="ARBA" id="ARBA00022840"/>
    </source>
</evidence>
<keyword evidence="10" id="KW-0169">Cobalamin biosynthesis</keyword>
<dbReference type="eggNOG" id="COG2087">
    <property type="taxonomic scope" value="Bacteria"/>
</dbReference>
<comment type="catalytic activity">
    <reaction evidence="3">
        <text>adenosylcob(III)inamide + GTP = adenosylcob(III)inamide phosphate + GDP + H(+)</text>
        <dbReference type="Rhea" id="RHEA:15765"/>
        <dbReference type="ChEBI" id="CHEBI:2480"/>
        <dbReference type="ChEBI" id="CHEBI:15378"/>
        <dbReference type="ChEBI" id="CHEBI:37565"/>
        <dbReference type="ChEBI" id="CHEBI:58189"/>
        <dbReference type="ChEBI" id="CHEBI:58502"/>
        <dbReference type="EC" id="2.7.1.156"/>
    </reaction>
</comment>
<dbReference type="GO" id="GO:0008820">
    <property type="term" value="F:cobinamide phosphate guanylyltransferase activity"/>
    <property type="evidence" value="ECO:0007669"/>
    <property type="project" value="UniProtKB-EC"/>
</dbReference>
<evidence type="ECO:0000256" key="4">
    <source>
        <dbReference type="ARBA" id="ARBA00003889"/>
    </source>
</evidence>
<accession>A0A0A3HQ82</accession>
<feature type="binding site" evidence="19">
    <location>
        <position position="70"/>
    </location>
    <ligand>
        <name>GTP</name>
        <dbReference type="ChEBI" id="CHEBI:37565"/>
    </ligand>
</feature>
<evidence type="ECO:0000256" key="2">
    <source>
        <dbReference type="ARBA" id="ARBA00000711"/>
    </source>
</evidence>
<evidence type="ECO:0000256" key="7">
    <source>
        <dbReference type="ARBA" id="ARBA00007490"/>
    </source>
</evidence>
<evidence type="ECO:0000256" key="17">
    <source>
        <dbReference type="ARBA" id="ARBA00030571"/>
    </source>
</evidence>
<dbReference type="Proteomes" id="UP000030408">
    <property type="component" value="Unassembled WGS sequence"/>
</dbReference>
<evidence type="ECO:0000256" key="12">
    <source>
        <dbReference type="ARBA" id="ARBA00022741"/>
    </source>
</evidence>
<comment type="function">
    <text evidence="4">Catalyzes ATP-dependent phosphorylation of adenosylcobinamide and addition of GMP to adenosylcobinamide phosphate.</text>
</comment>
<reference evidence="20 21" key="1">
    <citation type="submission" date="2014-02" db="EMBL/GenBank/DDBJ databases">
        <title>Draft genome sequence of Lysinibacillus sinduriensis JCM 15800.</title>
        <authorList>
            <person name="Zhang F."/>
            <person name="Wang G."/>
            <person name="Zhang L."/>
        </authorList>
    </citation>
    <scope>NUCLEOTIDE SEQUENCE [LARGE SCALE GENOMIC DNA]</scope>
    <source>
        <strain evidence="20 21">JCM 15800</strain>
    </source>
</reference>
<evidence type="ECO:0000313" key="21">
    <source>
        <dbReference type="Proteomes" id="UP000030408"/>
    </source>
</evidence>
<protein>
    <recommendedName>
        <fullName evidence="16">Adenosylcobinamide kinase</fullName>
        <ecNumber evidence="8">2.7.1.156</ecNumber>
        <ecNumber evidence="9">2.7.7.62</ecNumber>
    </recommendedName>
    <alternativeName>
        <fullName evidence="17">Adenosylcobinamide-phosphate guanylyltransferase</fullName>
    </alternativeName>
</protein>
<comment type="catalytic activity">
    <reaction evidence="1">
        <text>adenosylcob(III)inamide + ATP = adenosylcob(III)inamide phosphate + ADP + H(+)</text>
        <dbReference type="Rhea" id="RHEA:15769"/>
        <dbReference type="ChEBI" id="CHEBI:2480"/>
        <dbReference type="ChEBI" id="CHEBI:15378"/>
        <dbReference type="ChEBI" id="CHEBI:30616"/>
        <dbReference type="ChEBI" id="CHEBI:58502"/>
        <dbReference type="ChEBI" id="CHEBI:456216"/>
        <dbReference type="EC" id="2.7.1.156"/>
    </reaction>
</comment>
<evidence type="ECO:0000256" key="8">
    <source>
        <dbReference type="ARBA" id="ARBA00012016"/>
    </source>
</evidence>
<keyword evidence="11" id="KW-0808">Transferase</keyword>
<gene>
    <name evidence="20" type="ORF">CD33_15830</name>
</gene>
<feature type="binding site" evidence="19">
    <location>
        <begin position="9"/>
        <end position="16"/>
    </location>
    <ligand>
        <name>GTP</name>
        <dbReference type="ChEBI" id="CHEBI:37565"/>
    </ligand>
</feature>
<dbReference type="InterPro" id="IPR027417">
    <property type="entry name" value="P-loop_NTPase"/>
</dbReference>
<keyword evidence="12 19" id="KW-0547">Nucleotide-binding</keyword>
<dbReference type="SUPFAM" id="SSF52540">
    <property type="entry name" value="P-loop containing nucleoside triphosphate hydrolases"/>
    <property type="match status" value="1"/>
</dbReference>
<sequence>MAKVIFITGGVRSGKSAFAEYYAKQLYQELERSSLYYIASGVAVDEEMEMRIRRHQKDRENSAIKWSTIEIQDDPKLPENISPKQSVILWDCITTWLSNILYITEHLEANARMLEIEKYLVKLKKLFISWKKNDGIILLVSNEILDEPASSYAEANYYRRLLGELHQWIVHYSDEAYEMDYSKVERWK</sequence>
<feature type="binding site" evidence="19">
    <location>
        <position position="91"/>
    </location>
    <ligand>
        <name>GTP</name>
        <dbReference type="ChEBI" id="CHEBI:37565"/>
    </ligand>
</feature>
<dbReference type="GO" id="GO:0009236">
    <property type="term" value="P:cobalamin biosynthetic process"/>
    <property type="evidence" value="ECO:0007669"/>
    <property type="project" value="UniProtKB-UniPathway"/>
</dbReference>
<comment type="pathway">
    <text evidence="6">Cofactor biosynthesis; adenosylcobalamin biosynthesis; adenosylcobalamin from cob(II)yrinate a,c-diamide: step 5/7.</text>
</comment>
<dbReference type="PANTHER" id="PTHR34848">
    <property type="match status" value="1"/>
</dbReference>
<keyword evidence="14" id="KW-0067">ATP-binding</keyword>
<keyword evidence="15 19" id="KW-0342">GTP-binding</keyword>
<name>A0A0A3HQ82_9BACL</name>
<evidence type="ECO:0000256" key="5">
    <source>
        <dbReference type="ARBA" id="ARBA00004692"/>
    </source>
</evidence>
<dbReference type="EMBL" id="JPVO01000054">
    <property type="protein sequence ID" value="KGR74564.1"/>
    <property type="molecule type" value="Genomic_DNA"/>
</dbReference>
<feature type="active site" description="GMP-histidine intermediate" evidence="18">
    <location>
        <position position="55"/>
    </location>
</feature>
<dbReference type="GO" id="GO:0005524">
    <property type="term" value="F:ATP binding"/>
    <property type="evidence" value="ECO:0007669"/>
    <property type="project" value="UniProtKB-KW"/>
</dbReference>
<dbReference type="EC" id="2.7.7.62" evidence="9"/>
<dbReference type="RefSeq" id="WP_036201849.1">
    <property type="nucleotide sequence ID" value="NZ_AVCY01000002.1"/>
</dbReference>
<comment type="similarity">
    <text evidence="7">Belongs to the CobU/CobP family.</text>
</comment>
<dbReference type="PANTHER" id="PTHR34848:SF1">
    <property type="entry name" value="BIFUNCTIONAL ADENOSYLCOBALAMIN BIOSYNTHESIS PROTEIN COBU"/>
    <property type="match status" value="1"/>
</dbReference>
<dbReference type="EC" id="2.7.1.156" evidence="8"/>
<feature type="binding site" evidence="19">
    <location>
        <begin position="39"/>
        <end position="41"/>
    </location>
    <ligand>
        <name>GTP</name>
        <dbReference type="ChEBI" id="CHEBI:37565"/>
    </ligand>
</feature>
<dbReference type="PIRSF" id="PIRSF006135">
    <property type="entry name" value="CobU"/>
    <property type="match status" value="1"/>
</dbReference>
<evidence type="ECO:0000256" key="1">
    <source>
        <dbReference type="ARBA" id="ARBA00000312"/>
    </source>
</evidence>
<evidence type="ECO:0000256" key="19">
    <source>
        <dbReference type="PIRSR" id="PIRSR006135-2"/>
    </source>
</evidence>
<keyword evidence="21" id="KW-1185">Reference proteome</keyword>
<evidence type="ECO:0000256" key="3">
    <source>
        <dbReference type="ARBA" id="ARBA00001522"/>
    </source>
</evidence>
<dbReference type="Gene3D" id="3.40.50.300">
    <property type="entry name" value="P-loop containing nucleotide triphosphate hydrolases"/>
    <property type="match status" value="1"/>
</dbReference>
<evidence type="ECO:0000256" key="6">
    <source>
        <dbReference type="ARBA" id="ARBA00005159"/>
    </source>
</evidence>
<dbReference type="OrthoDB" id="9799422at2"/>
<evidence type="ECO:0000256" key="18">
    <source>
        <dbReference type="PIRSR" id="PIRSR006135-1"/>
    </source>
</evidence>
<proteinExistence type="inferred from homology"/>
<dbReference type="STRING" id="1384057.CD33_15830"/>
<dbReference type="CDD" id="cd00544">
    <property type="entry name" value="CobU"/>
    <property type="match status" value="1"/>
</dbReference>
<dbReference type="UniPathway" id="UPA00148">
    <property type="reaction ID" value="UER00236"/>
</dbReference>
<comment type="pathway">
    <text evidence="5">Cofactor biosynthesis; adenosylcobalamin biosynthesis; adenosylcobalamin from cob(II)yrinate a,c-diamide: step 6/7.</text>
</comment>
<evidence type="ECO:0000256" key="10">
    <source>
        <dbReference type="ARBA" id="ARBA00022573"/>
    </source>
</evidence>
<evidence type="ECO:0000256" key="15">
    <source>
        <dbReference type="ARBA" id="ARBA00023134"/>
    </source>
</evidence>
<dbReference type="GO" id="GO:0043752">
    <property type="term" value="F:adenosylcobinamide kinase activity"/>
    <property type="evidence" value="ECO:0007669"/>
    <property type="project" value="UniProtKB-EC"/>
</dbReference>
<comment type="catalytic activity">
    <reaction evidence="2">
        <text>adenosylcob(III)inamide phosphate + GTP + H(+) = adenosylcob(III)inamide-GDP + diphosphate</text>
        <dbReference type="Rhea" id="RHEA:22712"/>
        <dbReference type="ChEBI" id="CHEBI:15378"/>
        <dbReference type="ChEBI" id="CHEBI:33019"/>
        <dbReference type="ChEBI" id="CHEBI:37565"/>
        <dbReference type="ChEBI" id="CHEBI:58502"/>
        <dbReference type="ChEBI" id="CHEBI:60487"/>
        <dbReference type="EC" id="2.7.7.62"/>
    </reaction>
</comment>
<evidence type="ECO:0000256" key="11">
    <source>
        <dbReference type="ARBA" id="ARBA00022679"/>
    </source>
</evidence>
<dbReference type="GO" id="GO:0005525">
    <property type="term" value="F:GTP binding"/>
    <property type="evidence" value="ECO:0007669"/>
    <property type="project" value="UniProtKB-KW"/>
</dbReference>